<dbReference type="PANTHER" id="PTHR13450">
    <property type="entry name" value="MITOCHONDRIAL 39S RIBOSOMAL PROTEIN L42"/>
    <property type="match status" value="1"/>
</dbReference>
<evidence type="ECO:0000313" key="8">
    <source>
        <dbReference type="EnsemblMetazoa" id="SMAR014188-PA"/>
    </source>
</evidence>
<evidence type="ECO:0000256" key="1">
    <source>
        <dbReference type="ARBA" id="ARBA00004173"/>
    </source>
</evidence>
<dbReference type="PhylomeDB" id="T1JK08"/>
<reference evidence="9" key="1">
    <citation type="submission" date="2011-05" db="EMBL/GenBank/DDBJ databases">
        <authorList>
            <person name="Richards S.R."/>
            <person name="Qu J."/>
            <person name="Jiang H."/>
            <person name="Jhangiani S.N."/>
            <person name="Agravi P."/>
            <person name="Goodspeed R."/>
            <person name="Gross S."/>
            <person name="Mandapat C."/>
            <person name="Jackson L."/>
            <person name="Mathew T."/>
            <person name="Pu L."/>
            <person name="Thornton R."/>
            <person name="Saada N."/>
            <person name="Wilczek-Boney K.B."/>
            <person name="Lee S."/>
            <person name="Kovar C."/>
            <person name="Wu Y."/>
            <person name="Scherer S.E."/>
            <person name="Worley K.C."/>
            <person name="Muzny D.M."/>
            <person name="Gibbs R."/>
        </authorList>
    </citation>
    <scope>NUCLEOTIDE SEQUENCE</scope>
    <source>
        <strain evidence="9">Brora</strain>
    </source>
</reference>
<evidence type="ECO:0000256" key="4">
    <source>
        <dbReference type="ARBA" id="ARBA00022980"/>
    </source>
</evidence>
<organism evidence="8 9">
    <name type="scientific">Strigamia maritima</name>
    <name type="common">European centipede</name>
    <name type="synonym">Geophilus maritimus</name>
    <dbReference type="NCBI Taxonomy" id="126957"/>
    <lineage>
        <taxon>Eukaryota</taxon>
        <taxon>Metazoa</taxon>
        <taxon>Ecdysozoa</taxon>
        <taxon>Arthropoda</taxon>
        <taxon>Myriapoda</taxon>
        <taxon>Chilopoda</taxon>
        <taxon>Pleurostigmophora</taxon>
        <taxon>Geophilomorpha</taxon>
        <taxon>Linotaeniidae</taxon>
        <taxon>Strigamia</taxon>
    </lineage>
</organism>
<dbReference type="EMBL" id="JH432147">
    <property type="status" value="NOT_ANNOTATED_CDS"/>
    <property type="molecule type" value="Genomic_DNA"/>
</dbReference>
<keyword evidence="4" id="KW-0689">Ribosomal protein</keyword>
<keyword evidence="9" id="KW-1185">Reference proteome</keyword>
<dbReference type="InterPro" id="IPR019346">
    <property type="entry name" value="Ribosomal_mL42"/>
</dbReference>
<dbReference type="EnsemblMetazoa" id="SMAR014188-RA">
    <property type="protein sequence ID" value="SMAR014188-PA"/>
    <property type="gene ID" value="SMAR014188"/>
</dbReference>
<dbReference type="Proteomes" id="UP000014500">
    <property type="component" value="Unassembled WGS sequence"/>
</dbReference>
<evidence type="ECO:0000256" key="2">
    <source>
        <dbReference type="ARBA" id="ARBA00005556"/>
    </source>
</evidence>
<evidence type="ECO:0000256" key="5">
    <source>
        <dbReference type="ARBA" id="ARBA00023128"/>
    </source>
</evidence>
<accession>T1JK08</accession>
<dbReference type="HOGENOM" id="CLU_142926_0_0_1"/>
<protein>
    <recommendedName>
        <fullName evidence="7">Large ribosomal subunit protein mL42</fullName>
    </recommendedName>
</protein>
<comment type="subcellular location">
    <subcellularLocation>
        <location evidence="1">Mitochondrion</location>
    </subcellularLocation>
</comment>
<dbReference type="STRING" id="126957.T1JK08"/>
<dbReference type="OMA" id="NTIETHD"/>
<dbReference type="GO" id="GO:0005762">
    <property type="term" value="C:mitochondrial large ribosomal subunit"/>
    <property type="evidence" value="ECO:0007669"/>
    <property type="project" value="TreeGrafter"/>
</dbReference>
<proteinExistence type="inferred from homology"/>
<dbReference type="AlphaFoldDB" id="T1JK08"/>
<keyword evidence="6" id="KW-0687">Ribonucleoprotein</keyword>
<sequence length="138" mass="16313">MAMLYRHVSAAIKSPFISRIKFQGIFTQKYSNDVTKRLENGESCITLTDDGSMVVCWHPEKKFPYEHSKPIPIFASEFNESDSVLKVQHRLLHKYRFRPSGPEMAELQKLTFTTKHQWYQNNRWKKEKLIPPPDRESL</sequence>
<dbReference type="PANTHER" id="PTHR13450:SF4">
    <property type="entry name" value="LARGE RIBOSOMAL SUBUNIT PROTEIN ML42"/>
    <property type="match status" value="1"/>
</dbReference>
<comment type="similarity">
    <text evidence="2">Belongs to the mitochondrion-specific ribosomal protein mL42 family.</text>
</comment>
<dbReference type="eggNOG" id="KOG4106">
    <property type="taxonomic scope" value="Eukaryota"/>
</dbReference>
<evidence type="ECO:0000256" key="3">
    <source>
        <dbReference type="ARBA" id="ARBA00022946"/>
    </source>
</evidence>
<keyword evidence="5" id="KW-0496">Mitochondrion</keyword>
<reference evidence="8" key="2">
    <citation type="submission" date="2015-02" db="UniProtKB">
        <authorList>
            <consortium name="EnsemblMetazoa"/>
        </authorList>
    </citation>
    <scope>IDENTIFICATION</scope>
</reference>
<dbReference type="Pfam" id="PF10210">
    <property type="entry name" value="MRP-S32"/>
    <property type="match status" value="1"/>
</dbReference>
<evidence type="ECO:0000256" key="6">
    <source>
        <dbReference type="ARBA" id="ARBA00023274"/>
    </source>
</evidence>
<evidence type="ECO:0000256" key="7">
    <source>
        <dbReference type="ARBA" id="ARBA00035189"/>
    </source>
</evidence>
<evidence type="ECO:0000313" key="9">
    <source>
        <dbReference type="Proteomes" id="UP000014500"/>
    </source>
</evidence>
<keyword evidence="3" id="KW-0809">Transit peptide</keyword>
<name>T1JK08_STRMM</name>